<feature type="compositionally biased region" description="Basic and acidic residues" evidence="1">
    <location>
        <begin position="190"/>
        <end position="211"/>
    </location>
</feature>
<dbReference type="InterPro" id="IPR011009">
    <property type="entry name" value="Kinase-like_dom_sf"/>
</dbReference>
<feature type="region of interest" description="Disordered" evidence="1">
    <location>
        <begin position="789"/>
        <end position="822"/>
    </location>
</feature>
<evidence type="ECO:0000256" key="1">
    <source>
        <dbReference type="SAM" id="MobiDB-lite"/>
    </source>
</evidence>
<feature type="compositionally biased region" description="Polar residues" evidence="1">
    <location>
        <begin position="14"/>
        <end position="42"/>
    </location>
</feature>
<keyword evidence="5" id="KW-1185">Reference proteome</keyword>
<dbReference type="Pfam" id="PF00069">
    <property type="entry name" value="Pkinase"/>
    <property type="match status" value="1"/>
</dbReference>
<feature type="region of interest" description="Disordered" evidence="1">
    <location>
        <begin position="848"/>
        <end position="908"/>
    </location>
</feature>
<evidence type="ECO:0000259" key="3">
    <source>
        <dbReference type="PROSITE" id="PS50011"/>
    </source>
</evidence>
<gene>
    <name evidence="4" type="ORF">ACHAXA_003355</name>
</gene>
<dbReference type="Proteomes" id="UP001530377">
    <property type="component" value="Unassembled WGS sequence"/>
</dbReference>
<dbReference type="PANTHER" id="PTHR44329">
    <property type="entry name" value="SERINE/THREONINE-PROTEIN KINASE TNNI3K-RELATED"/>
    <property type="match status" value="1"/>
</dbReference>
<dbReference type="EMBL" id="JALLPB020000271">
    <property type="protein sequence ID" value="KAL3811256.1"/>
    <property type="molecule type" value="Genomic_DNA"/>
</dbReference>
<feature type="transmembrane region" description="Helical" evidence="2">
    <location>
        <begin position="68"/>
        <end position="87"/>
    </location>
</feature>
<accession>A0ABD3RL10</accession>
<sequence length="1248" mass="139835">MTLNDDINSMRMLTSSGVRNRTARSPGSGNNCLLPSSTNVRSSGGGHGADGKIHGGGRRRLLRSDMALLVYAGAICAFGLCLLGTWYSSKSMRKRLGGPVRQLDIDITKSRGIRRKKRRPGGDEEVLFPIPRETEHLSVEANKHRGRRDRQKLEERANLYDKRPRHSEEEEEEEEEEVVDKKVNRIKITKRVDKKDTKDRIKMPMESPKHVDGHRRRHSKREVKSPSDDDEVEEYAKSNDDERGDRGSDGHDTKPESNRWRVDDQRARVGSSSNGSGRPRVLALEFHFVVPGESDEGEIDGIKRGGRHKFKPRIDPHKNALLARVYPLPVDYDLSTKISSDRYVTPYPDDDEYETRLEDIGKSRKYKGGHREPLEDDECNARHEWQKGAFPNCNVLHEYELGQLSTMFGRAARHHDLRRNEGEGEEIVKHISNGYWRDVWLLSKASGSFDDGPKFHVNGTTSTSGYGEEITVLKTLRYDHDFTDRNYDRHRKDALASERLSRSPNVVDIFAYCSNSAVYEYGRGGDIESTLWGYDDEEEKYYVKPITSLEKIDLAYQIARAIADMHDVEGDGYASIAHTDITPSQFIFIDGHWKLNDFNRCRFMRVKKEDGSPCGFYIGANPGKFRAPEEYEFEEESEKVDIFSMGNIFYSILSGDSPFEGEKESKAQKKVINGKRPKIPDEVLKSDDIAINAILSVTRKCWEQSPSDRPTAAEVRDQLKNVIDKMKSQHLNTTVNITIDRLTRYQHPTAGIIGVESMRQKSQPQPDQSAFLRVRGVGDRAPNMIETIETTHMPLLKRSGSPQSTRWSSSSLSSATSSSYGAARGGLSHLGANQVGWEGNRGCAISRDEEEKDGASSSFHAVTDGRSHRRDDAGTSPPSGCLPPSLCRSSSDGWSRSHSSKPPRQKYPTIQNMAFPILMGGNEAGVNINGTNLHVCVRFDALGNPPTEERSRGRHRRTYSVDFDTHVSRHKRGGSRGRLNSFSDYTLSSESIKLLPDPRWGMGAASLSPPPSARSRTFSGSSLQSASNIVSYSRSTDSECVPPALEITEFGGGGFGYYGSTNANAAVNGVAQSPPKGHRHHTYSVASGASSAHASFASFDRSIEPVMTNMTKSAMFKGITNMGVMKLQLPKDNFRLLIDRDLESRCVYRRTLVENEDEYFRDYHTSIDDGFEPTPLPPQLPPLHYVMAVGSDIYRRIFDEVAESMNMPCGLFYFGHHADVEYPSIAIAIVGVMIVLLLMLWATIYVDG</sequence>
<organism evidence="4 5">
    <name type="scientific">Cyclostephanos tholiformis</name>
    <dbReference type="NCBI Taxonomy" id="382380"/>
    <lineage>
        <taxon>Eukaryota</taxon>
        <taxon>Sar</taxon>
        <taxon>Stramenopiles</taxon>
        <taxon>Ochrophyta</taxon>
        <taxon>Bacillariophyta</taxon>
        <taxon>Coscinodiscophyceae</taxon>
        <taxon>Thalassiosirophycidae</taxon>
        <taxon>Stephanodiscales</taxon>
        <taxon>Stephanodiscaceae</taxon>
        <taxon>Cyclostephanos</taxon>
    </lineage>
</organism>
<feature type="compositionally biased region" description="Low complexity" evidence="1">
    <location>
        <begin position="799"/>
        <end position="819"/>
    </location>
</feature>
<feature type="compositionally biased region" description="Basic and acidic residues" evidence="1">
    <location>
        <begin position="234"/>
        <end position="267"/>
    </location>
</feature>
<protein>
    <recommendedName>
        <fullName evidence="3">Protein kinase domain-containing protein</fullName>
    </recommendedName>
</protein>
<dbReference type="InterPro" id="IPR000719">
    <property type="entry name" value="Prot_kinase_dom"/>
</dbReference>
<evidence type="ECO:0000313" key="5">
    <source>
        <dbReference type="Proteomes" id="UP001530377"/>
    </source>
</evidence>
<dbReference type="Gene3D" id="1.10.510.10">
    <property type="entry name" value="Transferase(Phosphotransferase) domain 1"/>
    <property type="match status" value="1"/>
</dbReference>
<feature type="region of interest" description="Disordered" evidence="1">
    <location>
        <begin position="139"/>
        <end position="278"/>
    </location>
</feature>
<feature type="compositionally biased region" description="Acidic residues" evidence="1">
    <location>
        <begin position="169"/>
        <end position="178"/>
    </location>
</feature>
<feature type="compositionally biased region" description="Low complexity" evidence="1">
    <location>
        <begin position="876"/>
        <end position="897"/>
    </location>
</feature>
<dbReference type="PANTHER" id="PTHR44329:SF214">
    <property type="entry name" value="PROTEIN KINASE DOMAIN-CONTAINING PROTEIN"/>
    <property type="match status" value="1"/>
</dbReference>
<proteinExistence type="predicted"/>
<feature type="compositionally biased region" description="Basic and acidic residues" evidence="1">
    <location>
        <begin position="151"/>
        <end position="168"/>
    </location>
</feature>
<dbReference type="PROSITE" id="PS50011">
    <property type="entry name" value="PROTEIN_KINASE_DOM"/>
    <property type="match status" value="1"/>
</dbReference>
<keyword evidence="2" id="KW-0812">Transmembrane</keyword>
<keyword evidence="2" id="KW-1133">Transmembrane helix</keyword>
<feature type="domain" description="Protein kinase" evidence="3">
    <location>
        <begin position="425"/>
        <end position="723"/>
    </location>
</feature>
<dbReference type="AlphaFoldDB" id="A0ABD3RL10"/>
<feature type="transmembrane region" description="Helical" evidence="2">
    <location>
        <begin position="1225"/>
        <end position="1246"/>
    </location>
</feature>
<reference evidence="4 5" key="1">
    <citation type="submission" date="2024-10" db="EMBL/GenBank/DDBJ databases">
        <title>Updated reference genomes for cyclostephanoid diatoms.</title>
        <authorList>
            <person name="Roberts W.R."/>
            <person name="Alverson A.J."/>
        </authorList>
    </citation>
    <scope>NUCLEOTIDE SEQUENCE [LARGE SCALE GENOMIC DNA]</scope>
    <source>
        <strain evidence="4 5">AJA228-03</strain>
    </source>
</reference>
<dbReference type="SUPFAM" id="SSF56112">
    <property type="entry name" value="Protein kinase-like (PK-like)"/>
    <property type="match status" value="1"/>
</dbReference>
<keyword evidence="2" id="KW-0472">Membrane</keyword>
<feature type="region of interest" description="Disordered" evidence="1">
    <location>
        <begin position="14"/>
        <end position="57"/>
    </location>
</feature>
<comment type="caution">
    <text evidence="4">The sequence shown here is derived from an EMBL/GenBank/DDBJ whole genome shotgun (WGS) entry which is preliminary data.</text>
</comment>
<feature type="compositionally biased region" description="Basic and acidic residues" evidence="1">
    <location>
        <begin position="863"/>
        <end position="873"/>
    </location>
</feature>
<dbReference type="InterPro" id="IPR051681">
    <property type="entry name" value="Ser/Thr_Kinases-Pseudokinases"/>
</dbReference>
<evidence type="ECO:0000313" key="4">
    <source>
        <dbReference type="EMBL" id="KAL3811256.1"/>
    </source>
</evidence>
<evidence type="ECO:0000256" key="2">
    <source>
        <dbReference type="SAM" id="Phobius"/>
    </source>
</evidence>
<name>A0ABD3RL10_9STRA</name>
<feature type="compositionally biased region" description="Basic residues" evidence="1">
    <location>
        <begin position="212"/>
        <end position="221"/>
    </location>
</feature>